<gene>
    <name evidence="2" type="ORF">SLS58_001287</name>
</gene>
<evidence type="ECO:0000256" key="1">
    <source>
        <dbReference type="SAM" id="MobiDB-lite"/>
    </source>
</evidence>
<evidence type="ECO:0000313" key="3">
    <source>
        <dbReference type="Proteomes" id="UP001521184"/>
    </source>
</evidence>
<dbReference type="Pfam" id="PF12006">
    <property type="entry name" value="DUF3500"/>
    <property type="match status" value="1"/>
</dbReference>
<dbReference type="PANTHER" id="PTHR37489">
    <property type="entry name" value="DUF3500 DOMAIN-CONTAINING PROTEIN"/>
    <property type="match status" value="1"/>
</dbReference>
<dbReference type="Proteomes" id="UP001521184">
    <property type="component" value="Unassembled WGS sequence"/>
</dbReference>
<dbReference type="PANTHER" id="PTHR37489:SF1">
    <property type="entry name" value="DUF3500 DOMAIN-CONTAINING PROTEIN"/>
    <property type="match status" value="1"/>
</dbReference>
<sequence length="452" mass="50840">MAAPKDSGYIQANDPTRPRGDAAVPFREILPKPDHPKIAGIENCDAHSWCASRRKIEAPAWLINRLDAKNLEKPYIGFTTDGNVREGVYEWADDEGAPVKEATQAARLLLALLSDDERARTLHPSVDDDAIRLWSNPELYVNPGGLRLDECGQEVQDAVHGVLRASLSPQGFDKTWACCLTNGFLGHLVNGRRVLNEHSYNFRLFGEPNATEPWGYTFFGHHLCLAVVFCGPRMVVGPTFMGAEPDRIDEGPHSGLRLFKTEELEGLGLMQSLSPALQAKATLSVGMDGDSLPTDRWNPFDERHLGGARQDNRVVPFVMRVGQRSVKANIKIKKEGCPVKEFPPAQQEQIITLYKAFNEYYPPPVLEHRVDLFKRHLDETYFAWIGPHGDEDPYYFRIHSPVAFMELDFHCGIFLTNTSPARCHIHTTNRLPNRGDYGKALIEFFNKKKPSL</sequence>
<dbReference type="EMBL" id="JAKEKT020000005">
    <property type="protein sequence ID" value="KAL1649911.1"/>
    <property type="molecule type" value="Genomic_DNA"/>
</dbReference>
<proteinExistence type="predicted"/>
<feature type="region of interest" description="Disordered" evidence="1">
    <location>
        <begin position="1"/>
        <end position="21"/>
    </location>
</feature>
<dbReference type="InterPro" id="IPR021889">
    <property type="entry name" value="DUF3500"/>
</dbReference>
<organism evidence="2 3">
    <name type="scientific">Diplodia intermedia</name>
    <dbReference type="NCBI Taxonomy" id="856260"/>
    <lineage>
        <taxon>Eukaryota</taxon>
        <taxon>Fungi</taxon>
        <taxon>Dikarya</taxon>
        <taxon>Ascomycota</taxon>
        <taxon>Pezizomycotina</taxon>
        <taxon>Dothideomycetes</taxon>
        <taxon>Dothideomycetes incertae sedis</taxon>
        <taxon>Botryosphaeriales</taxon>
        <taxon>Botryosphaeriaceae</taxon>
        <taxon>Diplodia</taxon>
    </lineage>
</organism>
<reference evidence="2 3" key="1">
    <citation type="journal article" date="2023" name="Plant Dis.">
        <title>First Report of Diplodia intermedia Causing Canker and Dieback Diseases on Apple Trees in Canada.</title>
        <authorList>
            <person name="Ellouze W."/>
            <person name="Ilyukhin E."/>
            <person name="Sulman M."/>
            <person name="Ali S."/>
        </authorList>
    </citation>
    <scope>NUCLEOTIDE SEQUENCE [LARGE SCALE GENOMIC DNA]</scope>
    <source>
        <strain evidence="2 3">M45-28</strain>
    </source>
</reference>
<name>A0ABR3U1Y1_9PEZI</name>
<comment type="caution">
    <text evidence="2">The sequence shown here is derived from an EMBL/GenBank/DDBJ whole genome shotgun (WGS) entry which is preliminary data.</text>
</comment>
<evidence type="ECO:0000313" key="2">
    <source>
        <dbReference type="EMBL" id="KAL1649911.1"/>
    </source>
</evidence>
<protein>
    <submittedName>
        <fullName evidence="2">Uncharacterized protein</fullName>
    </submittedName>
</protein>
<accession>A0ABR3U1Y1</accession>
<keyword evidence="3" id="KW-1185">Reference proteome</keyword>